<keyword evidence="5" id="KW-0677">Repeat</keyword>
<reference evidence="10" key="3">
    <citation type="submission" date="2025-09" db="UniProtKB">
        <authorList>
            <consortium name="Ensembl"/>
        </authorList>
    </citation>
    <scope>IDENTIFICATION</scope>
</reference>
<name>A0A8B9SR38_ANAPL</name>
<dbReference type="PANTHER" id="PTHR14885:SF3">
    <property type="entry name" value="CILIA- AND FLAGELLA-ASSOCIATED PROTEIN 44"/>
    <property type="match status" value="1"/>
</dbReference>
<keyword evidence="7" id="KW-0206">Cytoskeleton</keyword>
<evidence type="ECO:0000256" key="6">
    <source>
        <dbReference type="ARBA" id="ARBA00023054"/>
    </source>
</evidence>
<keyword evidence="3" id="KW-0963">Cytoplasm</keyword>
<feature type="coiled-coil region" evidence="9">
    <location>
        <begin position="37"/>
        <end position="95"/>
    </location>
</feature>
<protein>
    <submittedName>
        <fullName evidence="10">Uncharacterized protein</fullName>
    </submittedName>
</protein>
<accession>A0A8B9SR38</accession>
<dbReference type="GO" id="GO:0005856">
    <property type="term" value="C:cytoskeleton"/>
    <property type="evidence" value="ECO:0007669"/>
    <property type="project" value="UniProtKB-SubCell"/>
</dbReference>
<dbReference type="Proteomes" id="UP000694400">
    <property type="component" value="Chromosome 1"/>
</dbReference>
<evidence type="ECO:0000256" key="1">
    <source>
        <dbReference type="ARBA" id="ARBA00004138"/>
    </source>
</evidence>
<evidence type="ECO:0000256" key="4">
    <source>
        <dbReference type="ARBA" id="ARBA00022574"/>
    </source>
</evidence>
<evidence type="ECO:0000256" key="7">
    <source>
        <dbReference type="ARBA" id="ARBA00023212"/>
    </source>
</evidence>
<dbReference type="GO" id="GO:0005929">
    <property type="term" value="C:cilium"/>
    <property type="evidence" value="ECO:0007669"/>
    <property type="project" value="UniProtKB-SubCell"/>
</dbReference>
<reference evidence="10" key="2">
    <citation type="submission" date="2025-08" db="UniProtKB">
        <authorList>
            <consortium name="Ensembl"/>
        </authorList>
    </citation>
    <scope>IDENTIFICATION</scope>
</reference>
<dbReference type="Ensembl" id="ENSAPLT00020010607.1">
    <property type="protein sequence ID" value="ENSAPLP00020009856.1"/>
    <property type="gene ID" value="ENSAPLG00020007240.1"/>
</dbReference>
<sequence length="161" mass="19102">MPSLLELEEECNRMMMLKFGRMVDFEAVQERSVNINLEELEVEIMQKEYEHSQELKEWEKLMMLTKENTRKLQQLNRFCLEKQQLETTLDSLNDDLGAEFQGPRSTDIKEKARMESLLKHRAHDIAILREEINLLRRKDGCVREQFSLVPSTPKWKGFVAT</sequence>
<evidence type="ECO:0000256" key="2">
    <source>
        <dbReference type="ARBA" id="ARBA00004245"/>
    </source>
</evidence>
<evidence type="ECO:0000313" key="11">
    <source>
        <dbReference type="Proteomes" id="UP000694400"/>
    </source>
</evidence>
<keyword evidence="6 9" id="KW-0175">Coiled coil</keyword>
<dbReference type="PANTHER" id="PTHR14885">
    <property type="entry name" value="CILIA- AND FLAGELLA-ASSOCIATED PROTEIN 43-RELATED"/>
    <property type="match status" value="1"/>
</dbReference>
<evidence type="ECO:0000256" key="9">
    <source>
        <dbReference type="SAM" id="Coils"/>
    </source>
</evidence>
<organism evidence="10 11">
    <name type="scientific">Anas platyrhynchos</name>
    <name type="common">Mallard</name>
    <name type="synonym">Anas boschas</name>
    <dbReference type="NCBI Taxonomy" id="8839"/>
    <lineage>
        <taxon>Eukaryota</taxon>
        <taxon>Metazoa</taxon>
        <taxon>Chordata</taxon>
        <taxon>Craniata</taxon>
        <taxon>Vertebrata</taxon>
        <taxon>Euteleostomi</taxon>
        <taxon>Archelosauria</taxon>
        <taxon>Archosauria</taxon>
        <taxon>Dinosauria</taxon>
        <taxon>Saurischia</taxon>
        <taxon>Theropoda</taxon>
        <taxon>Coelurosauria</taxon>
        <taxon>Aves</taxon>
        <taxon>Neognathae</taxon>
        <taxon>Galloanserae</taxon>
        <taxon>Anseriformes</taxon>
        <taxon>Anatidae</taxon>
        <taxon>Anatinae</taxon>
        <taxon>Anas</taxon>
    </lineage>
</organism>
<proteinExistence type="predicted"/>
<dbReference type="AlphaFoldDB" id="A0A8B9SR38"/>
<evidence type="ECO:0000256" key="3">
    <source>
        <dbReference type="ARBA" id="ARBA00022490"/>
    </source>
</evidence>
<evidence type="ECO:0000256" key="5">
    <source>
        <dbReference type="ARBA" id="ARBA00022737"/>
    </source>
</evidence>
<keyword evidence="4" id="KW-0853">WD repeat</keyword>
<keyword evidence="8" id="KW-0966">Cell projection</keyword>
<reference evidence="10" key="1">
    <citation type="submission" date="2019-08" db="EMBL/GenBank/DDBJ databases">
        <title>Three high-quality genomes provides insights into domestication of ducks.</title>
        <authorList>
            <person name="Hou Z.C."/>
            <person name="Zhu F."/>
            <person name="Yin Z.T."/>
            <person name="Zhang F."/>
        </authorList>
    </citation>
    <scope>NUCLEOTIDE SEQUENCE [LARGE SCALE GENOMIC DNA]</scope>
</reference>
<evidence type="ECO:0000256" key="8">
    <source>
        <dbReference type="ARBA" id="ARBA00023273"/>
    </source>
</evidence>
<evidence type="ECO:0000313" key="10">
    <source>
        <dbReference type="Ensembl" id="ENSAPLP00020009856.1"/>
    </source>
</evidence>
<comment type="subcellular location">
    <subcellularLocation>
        <location evidence="1">Cell projection</location>
        <location evidence="1">Cilium</location>
    </subcellularLocation>
    <subcellularLocation>
        <location evidence="2">Cytoplasm</location>
        <location evidence="2">Cytoskeleton</location>
    </subcellularLocation>
</comment>